<gene>
    <name evidence="1" type="ORF">LSALG_LOCUS10080</name>
</gene>
<protein>
    <submittedName>
        <fullName evidence="1">Uncharacterized protein</fullName>
    </submittedName>
</protein>
<reference evidence="1" key="1">
    <citation type="submission" date="2023-04" db="EMBL/GenBank/DDBJ databases">
        <authorList>
            <person name="Vijverberg K."/>
            <person name="Xiong W."/>
            <person name="Schranz E."/>
        </authorList>
    </citation>
    <scope>NUCLEOTIDE SEQUENCE</scope>
</reference>
<accession>A0AA35V2N9</accession>
<dbReference type="Proteomes" id="UP001177003">
    <property type="component" value="Chromosome 1"/>
</dbReference>
<evidence type="ECO:0000313" key="1">
    <source>
        <dbReference type="EMBL" id="CAI9269726.1"/>
    </source>
</evidence>
<dbReference type="AlphaFoldDB" id="A0AA35V2N9"/>
<dbReference type="EMBL" id="OX465077">
    <property type="protein sequence ID" value="CAI9269726.1"/>
    <property type="molecule type" value="Genomic_DNA"/>
</dbReference>
<keyword evidence="2" id="KW-1185">Reference proteome</keyword>
<proteinExistence type="predicted"/>
<name>A0AA35V2N9_LACSI</name>
<evidence type="ECO:0000313" key="2">
    <source>
        <dbReference type="Proteomes" id="UP001177003"/>
    </source>
</evidence>
<organism evidence="1 2">
    <name type="scientific">Lactuca saligna</name>
    <name type="common">Willowleaf lettuce</name>
    <dbReference type="NCBI Taxonomy" id="75948"/>
    <lineage>
        <taxon>Eukaryota</taxon>
        <taxon>Viridiplantae</taxon>
        <taxon>Streptophyta</taxon>
        <taxon>Embryophyta</taxon>
        <taxon>Tracheophyta</taxon>
        <taxon>Spermatophyta</taxon>
        <taxon>Magnoliopsida</taxon>
        <taxon>eudicotyledons</taxon>
        <taxon>Gunneridae</taxon>
        <taxon>Pentapetalae</taxon>
        <taxon>asterids</taxon>
        <taxon>campanulids</taxon>
        <taxon>Asterales</taxon>
        <taxon>Asteraceae</taxon>
        <taxon>Cichorioideae</taxon>
        <taxon>Cichorieae</taxon>
        <taxon>Lactucinae</taxon>
        <taxon>Lactuca</taxon>
    </lineage>
</organism>
<sequence>MRGDLGLGDVKADEVPEDTVAAMAESTTIQISEDGGNEFTDVMASLFVFGPNFPCILFLNLKKLISTVLDQTAPAYYFYHGPSHRRSPPPIIPTDGDRIELDKALKRPCRITARNRAVASDRFVKVGLTT</sequence>